<dbReference type="EMBL" id="JAPTMY010000024">
    <property type="protein sequence ID" value="MCZ0858550.1"/>
    <property type="molecule type" value="Genomic_DNA"/>
</dbReference>
<keyword evidence="4" id="KW-1185">Reference proteome</keyword>
<dbReference type="Proteomes" id="UP001072034">
    <property type="component" value="Unassembled WGS sequence"/>
</dbReference>
<dbReference type="InterPro" id="IPR036165">
    <property type="entry name" value="YefM-like_sf"/>
</dbReference>
<accession>A0ABT4IA03</accession>
<evidence type="ECO:0000256" key="2">
    <source>
        <dbReference type="RuleBase" id="RU362080"/>
    </source>
</evidence>
<comment type="similarity">
    <text evidence="1 2">Belongs to the phD/YefM antitoxin family.</text>
</comment>
<dbReference type="RefSeq" id="WP_268917920.1">
    <property type="nucleotide sequence ID" value="NZ_CP124548.1"/>
</dbReference>
<gene>
    <name evidence="3" type="ORF">OHJ16_10900</name>
</gene>
<sequence>MRTVKVQEAKTHLSALLKEVESGSTISIARGRRTVARLVPVDDGERELGFGGYRLPDSFFDELPEEELRAWEEA</sequence>
<evidence type="ECO:0000256" key="1">
    <source>
        <dbReference type="ARBA" id="ARBA00009981"/>
    </source>
</evidence>
<protein>
    <recommendedName>
        <fullName evidence="2">Antitoxin</fullName>
    </recommendedName>
</protein>
<reference evidence="3" key="1">
    <citation type="submission" date="2022-10" db="EMBL/GenBank/DDBJ databases">
        <title>Genome sequence of Actinomyces israelii ATCC 10048.</title>
        <authorList>
            <person name="Watt R.M."/>
            <person name="Tong W.M."/>
        </authorList>
    </citation>
    <scope>NUCLEOTIDE SEQUENCE</scope>
    <source>
        <strain evidence="3">ATCC 10048</strain>
    </source>
</reference>
<name>A0ABT4IA03_9ACTO</name>
<comment type="function">
    <text evidence="2">Antitoxin component of a type II toxin-antitoxin (TA) system.</text>
</comment>
<comment type="caution">
    <text evidence="3">The sequence shown here is derived from an EMBL/GenBank/DDBJ whole genome shotgun (WGS) entry which is preliminary data.</text>
</comment>
<dbReference type="InterPro" id="IPR006442">
    <property type="entry name" value="Antitoxin_Phd/YefM"/>
</dbReference>
<dbReference type="Gene3D" id="3.40.1620.10">
    <property type="entry name" value="YefM-like domain"/>
    <property type="match status" value="1"/>
</dbReference>
<proteinExistence type="inferred from homology"/>
<dbReference type="Pfam" id="PF02604">
    <property type="entry name" value="PhdYeFM_antitox"/>
    <property type="match status" value="1"/>
</dbReference>
<organism evidence="3 4">
    <name type="scientific">Actinomyces israelii</name>
    <dbReference type="NCBI Taxonomy" id="1659"/>
    <lineage>
        <taxon>Bacteria</taxon>
        <taxon>Bacillati</taxon>
        <taxon>Actinomycetota</taxon>
        <taxon>Actinomycetes</taxon>
        <taxon>Actinomycetales</taxon>
        <taxon>Actinomycetaceae</taxon>
        <taxon>Actinomyces</taxon>
    </lineage>
</organism>
<evidence type="ECO:0000313" key="4">
    <source>
        <dbReference type="Proteomes" id="UP001072034"/>
    </source>
</evidence>
<evidence type="ECO:0000313" key="3">
    <source>
        <dbReference type="EMBL" id="MCZ0858550.1"/>
    </source>
</evidence>
<dbReference type="SUPFAM" id="SSF143120">
    <property type="entry name" value="YefM-like"/>
    <property type="match status" value="1"/>
</dbReference>